<proteinExistence type="predicted"/>
<name>A0ABU1S1C5_9FLAO</name>
<comment type="caution">
    <text evidence="1">The sequence shown here is derived from an EMBL/GenBank/DDBJ whole genome shotgun (WGS) entry which is preliminary data.</text>
</comment>
<reference evidence="1 2" key="1">
    <citation type="submission" date="2023-07" db="EMBL/GenBank/DDBJ databases">
        <title>Sorghum-associated microbial communities from plants grown in Nebraska, USA.</title>
        <authorList>
            <person name="Schachtman D."/>
        </authorList>
    </citation>
    <scope>NUCLEOTIDE SEQUENCE [LARGE SCALE GENOMIC DNA]</scope>
    <source>
        <strain evidence="1 2">BE124</strain>
    </source>
</reference>
<gene>
    <name evidence="1" type="ORF">J2W95_001513</name>
</gene>
<organism evidence="1 2">
    <name type="scientific">Flavobacterium granuli</name>
    <dbReference type="NCBI Taxonomy" id="280093"/>
    <lineage>
        <taxon>Bacteria</taxon>
        <taxon>Pseudomonadati</taxon>
        <taxon>Bacteroidota</taxon>
        <taxon>Flavobacteriia</taxon>
        <taxon>Flavobacteriales</taxon>
        <taxon>Flavobacteriaceae</taxon>
        <taxon>Flavobacterium</taxon>
    </lineage>
</organism>
<dbReference type="EMBL" id="JAVDTX010000003">
    <property type="protein sequence ID" value="MDR6844814.1"/>
    <property type="molecule type" value="Genomic_DNA"/>
</dbReference>
<dbReference type="RefSeq" id="WP_310005552.1">
    <property type="nucleotide sequence ID" value="NZ_JAVDTX010000003.1"/>
</dbReference>
<evidence type="ECO:0000313" key="2">
    <source>
        <dbReference type="Proteomes" id="UP001261871"/>
    </source>
</evidence>
<evidence type="ECO:0000313" key="1">
    <source>
        <dbReference type="EMBL" id="MDR6844814.1"/>
    </source>
</evidence>
<keyword evidence="2" id="KW-1185">Reference proteome</keyword>
<protein>
    <submittedName>
        <fullName evidence="1">Uncharacterized protein</fullName>
    </submittedName>
</protein>
<dbReference type="Proteomes" id="UP001261871">
    <property type="component" value="Unassembled WGS sequence"/>
</dbReference>
<accession>A0ABU1S1C5</accession>
<sequence>MATLTLEQKKAEVIKESQLALEQRLKTLELEDKKDAETIKIKAKLESEKKTFDDDRAKQIKDFEELYNTVLFPAPKAKAKRKKSKKPTLDKDTKIQMAIKKGYKLNAEGTGLVNAKGVPMNSTITVPDDNKIKHTLSANVLLEHLAKR</sequence>